<dbReference type="InterPro" id="IPR025875">
    <property type="entry name" value="Leu-rich_rpt_4"/>
</dbReference>
<reference evidence="3" key="1">
    <citation type="submission" date="2018-05" db="EMBL/GenBank/DDBJ databases">
        <authorList>
            <person name="Lanie J.A."/>
            <person name="Ng W.-L."/>
            <person name="Kazmierczak K.M."/>
            <person name="Andrzejewski T.M."/>
            <person name="Davidsen T.M."/>
            <person name="Wayne K.J."/>
            <person name="Tettelin H."/>
            <person name="Glass J.I."/>
            <person name="Rusch D."/>
            <person name="Podicherti R."/>
            <person name="Tsui H.-C.T."/>
            <person name="Winkler M.E."/>
        </authorList>
    </citation>
    <scope>NUCLEOTIDE SEQUENCE</scope>
</reference>
<dbReference type="InterPro" id="IPR032675">
    <property type="entry name" value="LRR_dom_sf"/>
</dbReference>
<organism evidence="3">
    <name type="scientific">marine metagenome</name>
    <dbReference type="NCBI Taxonomy" id="408172"/>
    <lineage>
        <taxon>unclassified sequences</taxon>
        <taxon>metagenomes</taxon>
        <taxon>ecological metagenomes</taxon>
    </lineage>
</organism>
<keyword evidence="2" id="KW-0677">Repeat</keyword>
<evidence type="ECO:0000256" key="2">
    <source>
        <dbReference type="ARBA" id="ARBA00022737"/>
    </source>
</evidence>
<proteinExistence type="predicted"/>
<dbReference type="InterPro" id="IPR001611">
    <property type="entry name" value="Leu-rich_rpt"/>
</dbReference>
<protein>
    <submittedName>
        <fullName evidence="3">Uncharacterized protein</fullName>
    </submittedName>
</protein>
<dbReference type="Gene3D" id="3.80.10.10">
    <property type="entry name" value="Ribonuclease Inhibitor"/>
    <property type="match status" value="1"/>
</dbReference>
<keyword evidence="1" id="KW-0433">Leucine-rich repeat</keyword>
<name>A0A382WUM5_9ZZZZ</name>
<accession>A0A382WUM5</accession>
<gene>
    <name evidence="3" type="ORF">METZ01_LOCUS415188</name>
</gene>
<dbReference type="AlphaFoldDB" id="A0A382WUM5"/>
<evidence type="ECO:0000256" key="1">
    <source>
        <dbReference type="ARBA" id="ARBA00022614"/>
    </source>
</evidence>
<sequence>MKTKAKSKLEECILSHLTPEGNLLDLEDKSVTPEHMRLLCQAGDTLKGVKQLYLSNNGLGDAEIEFLSKSRCLPNLEKLFLNHNKISNLGAKALADSKLA</sequence>
<evidence type="ECO:0000313" key="3">
    <source>
        <dbReference type="EMBL" id="SVD62334.1"/>
    </source>
</evidence>
<dbReference type="SUPFAM" id="SSF52047">
    <property type="entry name" value="RNI-like"/>
    <property type="match status" value="1"/>
</dbReference>
<dbReference type="Pfam" id="PF12799">
    <property type="entry name" value="LRR_4"/>
    <property type="match status" value="1"/>
</dbReference>
<dbReference type="PROSITE" id="PS51450">
    <property type="entry name" value="LRR"/>
    <property type="match status" value="1"/>
</dbReference>
<feature type="non-terminal residue" evidence="3">
    <location>
        <position position="100"/>
    </location>
</feature>
<dbReference type="EMBL" id="UINC01162531">
    <property type="protein sequence ID" value="SVD62334.1"/>
    <property type="molecule type" value="Genomic_DNA"/>
</dbReference>